<feature type="compositionally biased region" description="Polar residues" evidence="2">
    <location>
        <begin position="192"/>
        <end position="206"/>
    </location>
</feature>
<dbReference type="AlphaFoldDB" id="A0A5K1IBA0"/>
<feature type="compositionally biased region" description="Acidic residues" evidence="2">
    <location>
        <begin position="432"/>
        <end position="449"/>
    </location>
</feature>
<reference evidence="5 6" key="1">
    <citation type="journal article" date="1998" name="Science">
        <title>Genome sequence of the nematode C. elegans: a platform for investigating biology.</title>
        <authorList>
            <consortium name="The C. elegans sequencing consortium"/>
            <person name="Sulson J.E."/>
            <person name="Waterston R."/>
        </authorList>
    </citation>
    <scope>NUCLEOTIDE SEQUENCE [LARGE SCALE GENOMIC DNA]</scope>
    <source>
        <strain evidence="5 6">Bristol N2</strain>
    </source>
</reference>
<feature type="compositionally biased region" description="Polar residues" evidence="2">
    <location>
        <begin position="463"/>
        <end position="474"/>
    </location>
</feature>
<feature type="compositionally biased region" description="Basic residues" evidence="2">
    <location>
        <begin position="356"/>
        <end position="365"/>
    </location>
</feature>
<feature type="domain" description="PLAT" evidence="3">
    <location>
        <begin position="713"/>
        <end position="827"/>
    </location>
</feature>
<dbReference type="SMART" id="SM00308">
    <property type="entry name" value="LH2"/>
    <property type="match status" value="1"/>
</dbReference>
<feature type="compositionally biased region" description="Basic and acidic residues" evidence="2">
    <location>
        <begin position="207"/>
        <end position="219"/>
    </location>
</feature>
<dbReference type="Proteomes" id="UP000001940">
    <property type="component" value="Chromosome I"/>
</dbReference>
<dbReference type="PROSITE" id="PS50095">
    <property type="entry name" value="PLAT"/>
    <property type="match status" value="2"/>
</dbReference>
<dbReference type="InterPro" id="IPR003533">
    <property type="entry name" value="Doublecortin_dom"/>
</dbReference>
<evidence type="ECO:0000256" key="2">
    <source>
        <dbReference type="SAM" id="MobiDB-lite"/>
    </source>
</evidence>
<sequence>MPTTPTIPARIHASRLIHAFRTVSAKEVLFVLNGRGKFHRELINPMKMPTLDQLLEECSTRLEIAIHRLYTPQGKLITTVEEILSYDGLKIIACPRNERPYLNENSTKEKLPQILPKRYAPREAYSISEKKSSTGGSDPATSGNSSGNSIEKRQPLPSINNRYVSRRPQENGVSNSTTTTSPYVPKSYASKLKQTVPPTTKLNNKTTSKEVNKKPKKDTAMSSAESNKTKDSGKGTSLNNSQQSERHEKMTEKKAQMIREELRTNLKQQNHQNSSSDQYSEEDLIREAESDFEHDATGIQSGTSDEEEEEAATSNATSAAESAKKRSAHSSHRTPAQKTPSTSESDRLPSLSKSKMNQKQRRKTMSRQDTPYQATPSRQTTAATEASRLSTSGSSEPHSRYSSRPTTSSTAVREVSDDEDEDEKHDMMNGTIDEEDSGNEEVDDDDDESLRETPAIHTPDTRLPTSTSRKSTAGSARSFASESSRAWSRISGYSDKEQILPSDEEEDPYRDIGTAERERLGEAATKIQAAYKGYTVRKKHVQFLKEKERKEQEILDYEKQFIHYTFEVMLGNRFGLDFDTPLFFVLHGENGSSEKIYTQADDWLFLPSSCYDPESWILSSTRSLKLGVLTSIDVGHEQEGYGAGTFIDKIVITEDEKGAKECRRFYFQVEKWFDSGQVDGLIVRNIKVNSFLYLVSSTERGEGVVERKKETKGRWEFRLHTLNSDLGGTTSHLKIIGYGDENWLADDIPNDSLLRDPSQVPRIQVDFGNIGRLQKVRFEIQPAGDQPNYYLEYVEAQDLDTRERCVLMVNNWLLKEATPGYRKFQSFREIAIFSNNYYPASIRTFEGTVTFGDKSLIPPGDSPIILQLISQGKNHDDIPLDSSGYFPIVGTKMKNGTTSYGYKVELVTLDSLPRIRILPNVTDLGKDILDGLHLLKGVFDNMGDKGFLKEEDISVGEQLFIEEIVQKSGDHYPYVCTYIKSTIDVEENLSRGPFMKQIKPSSASSISTAKKLKKGEKKVVQETVNWQLTMSLEKSANHHHPIIPTVVLVTRDRQIFEMECEMETPEPRGSMMFLRYTLTTTNFGNPFKVRLSSEEDGPDVETHVHKMMLNELESKTCVFFKVSWELQAFETIEQECTYPDVGDNGSRDYEVHIRTLEGGGNFRPYINIIGDNGDTGHRPYAGVIDFNPENAMIMESIGAINLKELRNIEVWAKIGEPMNWKGNITIVTSDEKIYESEDLELSKNGQIALSPLIFVGVNEPVIDGESYI</sequence>
<name>A0A5K1IBA0_CAEEL</name>
<feature type="compositionally biased region" description="Low complexity" evidence="2">
    <location>
        <begin position="400"/>
        <end position="410"/>
    </location>
</feature>
<dbReference type="WormBase" id="F27C1.11a">
    <property type="protein sequence ID" value="CE53755"/>
    <property type="gene ID" value="WBGene00017858"/>
</dbReference>
<feature type="compositionally biased region" description="Basic and acidic residues" evidence="2">
    <location>
        <begin position="283"/>
        <end position="296"/>
    </location>
</feature>
<feature type="domain" description="PLAT" evidence="3">
    <location>
        <begin position="562"/>
        <end position="687"/>
    </location>
</feature>
<feature type="region of interest" description="Disordered" evidence="2">
    <location>
        <begin position="126"/>
        <end position="481"/>
    </location>
</feature>
<dbReference type="Gene3D" id="3.10.20.230">
    <property type="entry name" value="Doublecortin domain"/>
    <property type="match status" value="1"/>
</dbReference>
<feature type="compositionally biased region" description="Polar residues" evidence="2">
    <location>
        <begin position="265"/>
        <end position="278"/>
    </location>
</feature>
<dbReference type="InterPro" id="IPR001024">
    <property type="entry name" value="PLAT/LH2_dom"/>
</dbReference>
<dbReference type="SUPFAM" id="SSF49723">
    <property type="entry name" value="Lipase/lipooxygenase domain (PLAT/LH2 domain)"/>
    <property type="match status" value="2"/>
</dbReference>
<feature type="compositionally biased region" description="Polar residues" evidence="2">
    <location>
        <begin position="333"/>
        <end position="343"/>
    </location>
</feature>
<protein>
    <submittedName>
        <fullName evidence="5">Doublecortin domain-containing protein</fullName>
    </submittedName>
</protein>
<dbReference type="PANTHER" id="PTHR45901">
    <property type="entry name" value="PROTEIN CBG12474"/>
    <property type="match status" value="1"/>
</dbReference>
<evidence type="ECO:0000313" key="5">
    <source>
        <dbReference type="EMBL" id="VWL57834.1"/>
    </source>
</evidence>
<proteinExistence type="predicted"/>
<dbReference type="EMBL" id="BX284601">
    <property type="protein sequence ID" value="VWL57834.1"/>
    <property type="molecule type" value="Genomic_DNA"/>
</dbReference>
<dbReference type="OrthoDB" id="5322100at2759"/>
<dbReference type="InterPro" id="IPR036572">
    <property type="entry name" value="Doublecortin_dom_sf"/>
</dbReference>
<dbReference type="SMART" id="SM00537">
    <property type="entry name" value="DCX"/>
    <property type="match status" value="1"/>
</dbReference>
<evidence type="ECO:0000313" key="6">
    <source>
        <dbReference type="Proteomes" id="UP000001940"/>
    </source>
</evidence>
<keyword evidence="6" id="KW-1185">Reference proteome</keyword>
<evidence type="ECO:0000259" key="3">
    <source>
        <dbReference type="PROSITE" id="PS50095"/>
    </source>
</evidence>
<dbReference type="InterPro" id="IPR052970">
    <property type="entry name" value="Inner_ear_hair_cell_LOXHD"/>
</dbReference>
<dbReference type="InterPro" id="IPR036392">
    <property type="entry name" value="PLAT/LH2_dom_sf"/>
</dbReference>
<dbReference type="Pfam" id="PF00612">
    <property type="entry name" value="IQ"/>
    <property type="match status" value="1"/>
</dbReference>
<gene>
    <name evidence="5" type="ORF">CELE_F27C1.11</name>
    <name evidence="5 7" type="ORF">F27C1.11</name>
</gene>
<dbReference type="Gene3D" id="2.60.60.20">
    <property type="entry name" value="PLAT/LH2 domain"/>
    <property type="match status" value="2"/>
</dbReference>
<dbReference type="GO" id="GO:0035556">
    <property type="term" value="P:intracellular signal transduction"/>
    <property type="evidence" value="ECO:0007669"/>
    <property type="project" value="InterPro"/>
</dbReference>
<dbReference type="ExpressionAtlas" id="A0A5K1IBA0">
    <property type="expression patterns" value="baseline and differential"/>
</dbReference>
<feature type="domain" description="Doublecortin" evidence="4">
    <location>
        <begin position="26"/>
        <end position="105"/>
    </location>
</feature>
<dbReference type="SUPFAM" id="SSF89837">
    <property type="entry name" value="Doublecortin (DC)"/>
    <property type="match status" value="1"/>
</dbReference>
<evidence type="ECO:0000313" key="7">
    <source>
        <dbReference type="WormBase" id="F27C1.11a"/>
    </source>
</evidence>
<dbReference type="InterPro" id="IPR000048">
    <property type="entry name" value="IQ_motif_EF-hand-BS"/>
</dbReference>
<feature type="compositionally biased region" description="Polar residues" evidence="2">
    <location>
        <begin position="171"/>
        <end position="182"/>
    </location>
</feature>
<evidence type="ECO:0000259" key="4">
    <source>
        <dbReference type="PROSITE" id="PS50309"/>
    </source>
</evidence>
<feature type="compositionally biased region" description="Basic and acidic residues" evidence="2">
    <location>
        <begin position="244"/>
        <end position="264"/>
    </location>
</feature>
<dbReference type="PROSITE" id="PS50309">
    <property type="entry name" value="DC"/>
    <property type="match status" value="1"/>
</dbReference>
<comment type="caution">
    <text evidence="1">Lacks conserved residue(s) required for the propagation of feature annotation.</text>
</comment>
<dbReference type="CDD" id="cd23767">
    <property type="entry name" value="IQCD"/>
    <property type="match status" value="1"/>
</dbReference>
<dbReference type="PaxDb" id="6239-F27C1.11"/>
<dbReference type="SMR" id="A0A5K1IBA0"/>
<feature type="compositionally biased region" description="Polar residues" evidence="2">
    <location>
        <begin position="133"/>
        <end position="149"/>
    </location>
</feature>
<dbReference type="PANTHER" id="PTHR45901:SF7">
    <property type="entry name" value="OXYGEN-REGULATED PROTEIN 1"/>
    <property type="match status" value="1"/>
</dbReference>
<dbReference type="CDD" id="cd01617">
    <property type="entry name" value="DCX"/>
    <property type="match status" value="1"/>
</dbReference>
<dbReference type="Pfam" id="PF03607">
    <property type="entry name" value="DCX"/>
    <property type="match status" value="1"/>
</dbReference>
<evidence type="ECO:0000256" key="1">
    <source>
        <dbReference type="PROSITE-ProRule" id="PRU00152"/>
    </source>
</evidence>
<organism evidence="5 6">
    <name type="scientific">Caenorhabditis elegans</name>
    <dbReference type="NCBI Taxonomy" id="6239"/>
    <lineage>
        <taxon>Eukaryota</taxon>
        <taxon>Metazoa</taxon>
        <taxon>Ecdysozoa</taxon>
        <taxon>Nematoda</taxon>
        <taxon>Chromadorea</taxon>
        <taxon>Rhabditida</taxon>
        <taxon>Rhabditina</taxon>
        <taxon>Rhabditomorpha</taxon>
        <taxon>Rhabditoidea</taxon>
        <taxon>Rhabditidae</taxon>
        <taxon>Peloderinae</taxon>
        <taxon>Caenorhabditis</taxon>
    </lineage>
</organism>
<dbReference type="CDD" id="cd00113">
    <property type="entry name" value="PLAT"/>
    <property type="match status" value="1"/>
</dbReference>
<feature type="compositionally biased region" description="Polar residues" evidence="2">
    <location>
        <begin position="234"/>
        <end position="243"/>
    </location>
</feature>
<feature type="compositionally biased region" description="Low complexity" evidence="2">
    <location>
        <begin position="312"/>
        <end position="321"/>
    </location>
</feature>
<feature type="compositionally biased region" description="Polar residues" evidence="2">
    <location>
        <begin position="367"/>
        <end position="396"/>
    </location>
</feature>
<accession>A0A5K1IBA0</accession>
<dbReference type="PROSITE" id="PS50096">
    <property type="entry name" value="IQ"/>
    <property type="match status" value="1"/>
</dbReference>
<dbReference type="AGR" id="WB:WBGene00017858"/>